<organism evidence="2 3">
    <name type="scientific">Methylogaea oryzae</name>
    <dbReference type="NCBI Taxonomy" id="1295382"/>
    <lineage>
        <taxon>Bacteria</taxon>
        <taxon>Pseudomonadati</taxon>
        <taxon>Pseudomonadota</taxon>
        <taxon>Gammaproteobacteria</taxon>
        <taxon>Methylococcales</taxon>
        <taxon>Methylococcaceae</taxon>
        <taxon>Methylogaea</taxon>
    </lineage>
</organism>
<dbReference type="InterPro" id="IPR011322">
    <property type="entry name" value="N-reg_PII-like_a/b"/>
</dbReference>
<dbReference type="InterPro" id="IPR015867">
    <property type="entry name" value="N-reg_PII/ATP_PRibTrfase_C"/>
</dbReference>
<dbReference type="InterPro" id="IPR004323">
    <property type="entry name" value="Ion_tolerance_CutA"/>
</dbReference>
<accession>A0A8D5AIH6</accession>
<dbReference type="GO" id="GO:0005507">
    <property type="term" value="F:copper ion binding"/>
    <property type="evidence" value="ECO:0007669"/>
    <property type="project" value="TreeGrafter"/>
</dbReference>
<reference evidence="2" key="1">
    <citation type="submission" date="2019-06" db="EMBL/GenBank/DDBJ databases">
        <title>Complete genome sequence of Methylogaea oryzae strain JCM16910.</title>
        <authorList>
            <person name="Asakawa S."/>
        </authorList>
    </citation>
    <scope>NUCLEOTIDE SEQUENCE</scope>
    <source>
        <strain evidence="2">E10</strain>
    </source>
</reference>
<dbReference type="PANTHER" id="PTHR23419">
    <property type="entry name" value="DIVALENT CATION TOLERANCE CUTA-RELATED"/>
    <property type="match status" value="1"/>
</dbReference>
<keyword evidence="3" id="KW-1185">Reference proteome</keyword>
<evidence type="ECO:0000313" key="2">
    <source>
        <dbReference type="EMBL" id="BBL72538.1"/>
    </source>
</evidence>
<dbReference type="Pfam" id="PF03091">
    <property type="entry name" value="CutA1"/>
    <property type="match status" value="1"/>
</dbReference>
<dbReference type="GO" id="GO:0010038">
    <property type="term" value="P:response to metal ion"/>
    <property type="evidence" value="ECO:0007669"/>
    <property type="project" value="InterPro"/>
</dbReference>
<dbReference type="KEGG" id="moz:MoryE10_31440"/>
<proteinExistence type="inferred from homology"/>
<protein>
    <recommendedName>
        <fullName evidence="4">Divalent-cation tolerance protein CutA</fullName>
    </recommendedName>
</protein>
<dbReference type="SUPFAM" id="SSF54913">
    <property type="entry name" value="GlnB-like"/>
    <property type="match status" value="1"/>
</dbReference>
<comment type="similarity">
    <text evidence="1">Belongs to the CutA family.</text>
</comment>
<gene>
    <name evidence="2" type="ORF">MoryE10_31440</name>
</gene>
<dbReference type="Gene3D" id="3.30.70.120">
    <property type="match status" value="1"/>
</dbReference>
<dbReference type="RefSeq" id="WP_054773843.1">
    <property type="nucleotide sequence ID" value="NZ_AP019782.1"/>
</dbReference>
<dbReference type="EMBL" id="AP019782">
    <property type="protein sequence ID" value="BBL72538.1"/>
    <property type="molecule type" value="Genomic_DNA"/>
</dbReference>
<sequence length="109" mass="12194">MTDDYYLVLCTCPDRPSADGLAESLVRERLAACVNILPGVESVYRWEGNVERGAELLLLIKTEKRAYAALQEHIKGRHPYEVPEIIALPIAAGATDYLQWVSACLRFES</sequence>
<evidence type="ECO:0000313" key="3">
    <source>
        <dbReference type="Proteomes" id="UP000824988"/>
    </source>
</evidence>
<name>A0A8D5AIH6_9GAMM</name>
<dbReference type="PANTHER" id="PTHR23419:SF8">
    <property type="entry name" value="FI09726P"/>
    <property type="match status" value="1"/>
</dbReference>
<evidence type="ECO:0000256" key="1">
    <source>
        <dbReference type="ARBA" id="ARBA00010169"/>
    </source>
</evidence>
<evidence type="ECO:0008006" key="4">
    <source>
        <dbReference type="Google" id="ProtNLM"/>
    </source>
</evidence>
<dbReference type="AlphaFoldDB" id="A0A8D5AIH6"/>
<dbReference type="Proteomes" id="UP000824988">
    <property type="component" value="Chromosome"/>
</dbReference>